<reference evidence="2" key="1">
    <citation type="journal article" date="2019" name="Int. J. Syst. Evol. Microbiol.">
        <title>The Global Catalogue of Microorganisms (GCM) 10K type strain sequencing project: providing services to taxonomists for standard genome sequencing and annotation.</title>
        <authorList>
            <consortium name="The Broad Institute Genomics Platform"/>
            <consortium name="The Broad Institute Genome Sequencing Center for Infectious Disease"/>
            <person name="Wu L."/>
            <person name="Ma J."/>
        </authorList>
    </citation>
    <scope>NUCLEOTIDE SEQUENCE [LARGE SCALE GENOMIC DNA]</scope>
    <source>
        <strain evidence="2">JCM 3296</strain>
    </source>
</reference>
<evidence type="ECO:0000313" key="1">
    <source>
        <dbReference type="EMBL" id="GGU45673.1"/>
    </source>
</evidence>
<dbReference type="RefSeq" id="WP_189255459.1">
    <property type="nucleotide sequence ID" value="NZ_BMRE01000018.1"/>
</dbReference>
<accession>A0ABQ2UPP8</accession>
<evidence type="ECO:0000313" key="2">
    <source>
        <dbReference type="Proteomes" id="UP000649573"/>
    </source>
</evidence>
<comment type="caution">
    <text evidence="1">The sequence shown here is derived from an EMBL/GenBank/DDBJ whole genome shotgun (WGS) entry which is preliminary data.</text>
</comment>
<proteinExistence type="predicted"/>
<dbReference type="Proteomes" id="UP000649573">
    <property type="component" value="Unassembled WGS sequence"/>
</dbReference>
<keyword evidence="2" id="KW-1185">Reference proteome</keyword>
<gene>
    <name evidence="1" type="ORF">GCM10010178_42640</name>
</gene>
<evidence type="ECO:0008006" key="3">
    <source>
        <dbReference type="Google" id="ProtNLM"/>
    </source>
</evidence>
<dbReference type="EMBL" id="BMRE01000018">
    <property type="protein sequence ID" value="GGU45673.1"/>
    <property type="molecule type" value="Genomic_DNA"/>
</dbReference>
<protein>
    <recommendedName>
        <fullName evidence="3">KOW motif-containing protein</fullName>
    </recommendedName>
</protein>
<sequence length="98" mass="10629">MTRYTPGTPVIITSSLFRGFYGVVDSWQEKKQRYIVAIDGGTRLSLLADSITPIPQPKTATTDRAKTERAKAAEAELAAALLLLLLLTAPADKPTKNN</sequence>
<name>A0ABQ2UPP8_9PSEU</name>
<organism evidence="1 2">
    <name type="scientific">Lentzea flava</name>
    <dbReference type="NCBI Taxonomy" id="103732"/>
    <lineage>
        <taxon>Bacteria</taxon>
        <taxon>Bacillati</taxon>
        <taxon>Actinomycetota</taxon>
        <taxon>Actinomycetes</taxon>
        <taxon>Pseudonocardiales</taxon>
        <taxon>Pseudonocardiaceae</taxon>
        <taxon>Lentzea</taxon>
    </lineage>
</organism>